<gene>
    <name evidence="1" type="ORF">AVEN_141158_1</name>
</gene>
<proteinExistence type="predicted"/>
<dbReference type="EMBL" id="BGPR01004799">
    <property type="protein sequence ID" value="GBN03471.1"/>
    <property type="molecule type" value="Genomic_DNA"/>
</dbReference>
<accession>A0A4Y2KM82</accession>
<dbReference type="AlphaFoldDB" id="A0A4Y2KM82"/>
<organism evidence="1 2">
    <name type="scientific">Araneus ventricosus</name>
    <name type="common">Orbweaver spider</name>
    <name type="synonym">Epeira ventricosa</name>
    <dbReference type="NCBI Taxonomy" id="182803"/>
    <lineage>
        <taxon>Eukaryota</taxon>
        <taxon>Metazoa</taxon>
        <taxon>Ecdysozoa</taxon>
        <taxon>Arthropoda</taxon>
        <taxon>Chelicerata</taxon>
        <taxon>Arachnida</taxon>
        <taxon>Araneae</taxon>
        <taxon>Araneomorphae</taxon>
        <taxon>Entelegynae</taxon>
        <taxon>Araneoidea</taxon>
        <taxon>Araneidae</taxon>
        <taxon>Araneus</taxon>
    </lineage>
</organism>
<comment type="caution">
    <text evidence="1">The sequence shown here is derived from an EMBL/GenBank/DDBJ whole genome shotgun (WGS) entry which is preliminary data.</text>
</comment>
<name>A0A4Y2KM82_ARAVE</name>
<evidence type="ECO:0000313" key="1">
    <source>
        <dbReference type="EMBL" id="GBN03471.1"/>
    </source>
</evidence>
<dbReference type="Proteomes" id="UP000499080">
    <property type="component" value="Unassembled WGS sequence"/>
</dbReference>
<keyword evidence="2" id="KW-1185">Reference proteome</keyword>
<evidence type="ECO:0000313" key="2">
    <source>
        <dbReference type="Proteomes" id="UP000499080"/>
    </source>
</evidence>
<reference evidence="1 2" key="1">
    <citation type="journal article" date="2019" name="Sci. Rep.">
        <title>Orb-weaving spider Araneus ventricosus genome elucidates the spidroin gene catalogue.</title>
        <authorList>
            <person name="Kono N."/>
            <person name="Nakamura H."/>
            <person name="Ohtoshi R."/>
            <person name="Moran D.A.P."/>
            <person name="Shinohara A."/>
            <person name="Yoshida Y."/>
            <person name="Fujiwara M."/>
            <person name="Mori M."/>
            <person name="Tomita M."/>
            <person name="Arakawa K."/>
        </authorList>
    </citation>
    <scope>NUCLEOTIDE SEQUENCE [LARGE SCALE GENOMIC DNA]</scope>
</reference>
<sequence length="92" mass="9666">MKLEIPRVRGRGDWVFTLHDGAVLTCGVPRPVFTGSSLRPLLNRGAPRPVLTGGARRPVFTGGSLRPVLNRGAPRPVLSGGAPKPVFTGGCL</sequence>
<protein>
    <submittedName>
        <fullName evidence="1">Uncharacterized protein</fullName>
    </submittedName>
</protein>